<dbReference type="EMBL" id="FZNQ01000035">
    <property type="protein sequence ID" value="SNR68064.1"/>
    <property type="molecule type" value="Genomic_DNA"/>
</dbReference>
<protein>
    <recommendedName>
        <fullName evidence="3">Transposase domain</fullName>
    </recommendedName>
</protein>
<name>A0A238YBU1_HALVU</name>
<evidence type="ECO:0008006" key="3">
    <source>
        <dbReference type="Google" id="ProtNLM"/>
    </source>
</evidence>
<dbReference type="Proteomes" id="UP000198397">
    <property type="component" value="Unassembled WGS sequence"/>
</dbReference>
<evidence type="ECO:0000313" key="2">
    <source>
        <dbReference type="Proteomes" id="UP000198397"/>
    </source>
</evidence>
<evidence type="ECO:0000313" key="1">
    <source>
        <dbReference type="EMBL" id="SNR68064.1"/>
    </source>
</evidence>
<gene>
    <name evidence="1" type="ORF">SAMN06264855_13515</name>
</gene>
<sequence>MGVALLDLVETALRVAKQALGKRAGKPVSGGLAREAHIVAHVIRKEEGHSYAELVDRLSLMPDVCDRLGISSDAPPDPTTFYHSFDRYAMHVWRALLRVSAQQSIRLCSFARRNGYDCVIAVESEETDWFDIRNPSL</sequence>
<feature type="non-terminal residue" evidence="1">
    <location>
        <position position="137"/>
    </location>
</feature>
<keyword evidence="2" id="KW-1185">Reference proteome</keyword>
<accession>A0A238YBU1</accession>
<organism evidence="1 2">
    <name type="scientific">Halorubrum vacuolatum</name>
    <name type="common">Natronobacterium vacuolatum</name>
    <dbReference type="NCBI Taxonomy" id="63740"/>
    <lineage>
        <taxon>Archaea</taxon>
        <taxon>Methanobacteriati</taxon>
        <taxon>Methanobacteriota</taxon>
        <taxon>Stenosarchaea group</taxon>
        <taxon>Halobacteria</taxon>
        <taxon>Halobacteriales</taxon>
        <taxon>Haloferacaceae</taxon>
        <taxon>Halorubrum</taxon>
    </lineage>
</organism>
<proteinExistence type="predicted"/>
<reference evidence="1 2" key="1">
    <citation type="submission" date="2017-06" db="EMBL/GenBank/DDBJ databases">
        <authorList>
            <person name="Kim H.J."/>
            <person name="Triplett B.A."/>
        </authorList>
    </citation>
    <scope>NUCLEOTIDE SEQUENCE [LARGE SCALE GENOMIC DNA]</scope>
    <source>
        <strain evidence="1 2">DSM 8800</strain>
    </source>
</reference>
<dbReference type="AlphaFoldDB" id="A0A238YBU1"/>